<dbReference type="InterPro" id="IPR043129">
    <property type="entry name" value="ATPase_NBD"/>
</dbReference>
<feature type="region of interest" description="Disordered" evidence="2">
    <location>
        <begin position="134"/>
        <end position="211"/>
    </location>
</feature>
<proteinExistence type="inferred from homology"/>
<dbReference type="Pfam" id="PF00022">
    <property type="entry name" value="Actin"/>
    <property type="match status" value="1"/>
</dbReference>
<dbReference type="Gene3D" id="3.30.420.40">
    <property type="match status" value="3"/>
</dbReference>
<dbReference type="SUPFAM" id="SSF53067">
    <property type="entry name" value="Actin-like ATPase domain"/>
    <property type="match status" value="1"/>
</dbReference>
<feature type="compositionally biased region" description="Basic and acidic residues" evidence="2">
    <location>
        <begin position="560"/>
        <end position="569"/>
    </location>
</feature>
<evidence type="ECO:0000256" key="1">
    <source>
        <dbReference type="RuleBase" id="RU000487"/>
    </source>
</evidence>
<dbReference type="InterPro" id="IPR004000">
    <property type="entry name" value="Actin"/>
</dbReference>
<feature type="region of interest" description="Disordered" evidence="2">
    <location>
        <begin position="56"/>
        <end position="84"/>
    </location>
</feature>
<dbReference type="AlphaFoldDB" id="A0AAF0EZ64"/>
<gene>
    <name evidence="3" type="primary">ARP8</name>
    <name evidence="3" type="ORF">MCUN1_002246</name>
</gene>
<sequence length="811" mass="86939">MPPRHRQRQALPPNAPAHVSRDWPLSYTSFHPPPFVNAKNVSSSYLKSEAQTWMSRSNAPLATPQKRSNSEEPEDVRAHANEDKDAQHRIVIHMGSRYLRIGRATDLYPTVVPCVIARNMRRLRALRPRFERPQVVHAQTQTNGEKALGDMQGDAASASKTGVPVAAQSAVETGPNENAAPGAADATAQPNAQPNAQPDAAGAAQPSDGDTLSQQIERIRAELRLIMQQYKLRAMPNAQQSSANYNASVTPQRVPEHDDVHNEGWVEVDAEGRVMRDGKEVEVLVGNEALRLAPLSPDGEASTDWELFRPFSGGLLNVEQYVAAYGESSAVSALLGDLETIITYAITAPADTDGSLASPGLGIALGTIPQHAVLIVVPDSFSRSDIRTLGTVLLSHMRFAAINVQTEGLCALYGAGISAACVVDIGASCIGISCVEEGLVLPETRVALTYGGNDMSRFLGEVLMRSNFPYREIDAEKRLCDAALLDSLKERLVTLQPSQVGTNLYDFNVRRPKHATFKYMLSVYDASILAGLLLFHPEVVPRSKPVPRRPLTALSPAALRADEPVEKDSSGGALLTNPSLGGDEGAELSSSSLNDIAATMAMHGCVGDRLPLAVAQSLGLRQVPVTPNPEQSTTQPTATPVPPSYASLALRSATAAVQAAQEGFDVLTESGRTPLDQAVFRSLLASTGSIDGSLGAGNEERLRRLANNILCIGGSANLPGLSEALEARVAQLMAQHYVPTDGRAPAVSVAPGFVVPEVAVIPPPRNMEPDMLPWKGLAALVHLDSMQELWVRACDWETFGYRALKEKTLFL</sequence>
<evidence type="ECO:0000313" key="3">
    <source>
        <dbReference type="EMBL" id="WFD35392.1"/>
    </source>
</evidence>
<protein>
    <submittedName>
        <fullName evidence="3">Actin-like protein arp8</fullName>
    </submittedName>
</protein>
<dbReference type="PANTHER" id="PTHR11937">
    <property type="entry name" value="ACTIN"/>
    <property type="match status" value="1"/>
</dbReference>
<dbReference type="Gene3D" id="3.90.640.10">
    <property type="entry name" value="Actin, Chain A, domain 4"/>
    <property type="match status" value="1"/>
</dbReference>
<dbReference type="Proteomes" id="UP001219933">
    <property type="component" value="Chromosome 3"/>
</dbReference>
<name>A0AAF0EZ64_9BASI</name>
<dbReference type="SMART" id="SM00268">
    <property type="entry name" value="ACTIN"/>
    <property type="match status" value="1"/>
</dbReference>
<evidence type="ECO:0000313" key="4">
    <source>
        <dbReference type="Proteomes" id="UP001219933"/>
    </source>
</evidence>
<feature type="region of interest" description="Disordered" evidence="2">
    <location>
        <begin position="1"/>
        <end position="23"/>
    </location>
</feature>
<comment type="similarity">
    <text evidence="1">Belongs to the actin family.</text>
</comment>
<feature type="compositionally biased region" description="Basic and acidic residues" evidence="2">
    <location>
        <begin position="75"/>
        <end position="84"/>
    </location>
</feature>
<evidence type="ECO:0000256" key="2">
    <source>
        <dbReference type="SAM" id="MobiDB-lite"/>
    </source>
</evidence>
<feature type="region of interest" description="Disordered" evidence="2">
    <location>
        <begin position="545"/>
        <end position="588"/>
    </location>
</feature>
<dbReference type="CDD" id="cd10206">
    <property type="entry name" value="ASKHA_NBD_Arp8-like"/>
    <property type="match status" value="1"/>
</dbReference>
<organism evidence="3 4">
    <name type="scientific">Malassezia cuniculi</name>
    <dbReference type="NCBI Taxonomy" id="948313"/>
    <lineage>
        <taxon>Eukaryota</taxon>
        <taxon>Fungi</taxon>
        <taxon>Dikarya</taxon>
        <taxon>Basidiomycota</taxon>
        <taxon>Ustilaginomycotina</taxon>
        <taxon>Malasseziomycetes</taxon>
        <taxon>Malasseziales</taxon>
        <taxon>Malasseziaceae</taxon>
        <taxon>Malassezia</taxon>
    </lineage>
</organism>
<dbReference type="EMBL" id="CP119879">
    <property type="protein sequence ID" value="WFD35392.1"/>
    <property type="molecule type" value="Genomic_DNA"/>
</dbReference>
<reference evidence="3" key="1">
    <citation type="submission" date="2023-03" db="EMBL/GenBank/DDBJ databases">
        <title>Mating type loci evolution in Malassezia.</title>
        <authorList>
            <person name="Coelho M.A."/>
        </authorList>
    </citation>
    <scope>NUCLEOTIDE SEQUENCE</scope>
    <source>
        <strain evidence="3">CBS 11721</strain>
    </source>
</reference>
<feature type="compositionally biased region" description="Low complexity" evidence="2">
    <location>
        <begin position="174"/>
        <end position="210"/>
    </location>
</feature>
<accession>A0AAF0EZ64</accession>
<keyword evidence="4" id="KW-1185">Reference proteome</keyword>